<dbReference type="Gene3D" id="3.40.50.720">
    <property type="entry name" value="NAD(P)-binding Rossmann-like Domain"/>
    <property type="match status" value="2"/>
</dbReference>
<dbReference type="RefSeq" id="WP_264814117.1">
    <property type="nucleotide sequence ID" value="NZ_BAPV01000003.1"/>
</dbReference>
<dbReference type="SUPFAM" id="SSF51735">
    <property type="entry name" value="NAD(P)-binding Rossmann-fold domains"/>
    <property type="match status" value="1"/>
</dbReference>
<dbReference type="InterPro" id="IPR006140">
    <property type="entry name" value="D-isomer_DH_NAD-bd"/>
</dbReference>
<reference evidence="4" key="1">
    <citation type="submission" date="2013-04" db="EMBL/GenBank/DDBJ databases">
        <title>The genome sequencing project of 58 acetic acid bacteria.</title>
        <authorList>
            <person name="Okamoto-Kainuma A."/>
            <person name="Ishikawa M."/>
            <person name="Umino S."/>
            <person name="Koizumi Y."/>
            <person name="Shiwa Y."/>
            <person name="Yoshikawa H."/>
            <person name="Matsutani M."/>
            <person name="Matsushita K."/>
        </authorList>
    </citation>
    <scope>NUCLEOTIDE SEQUENCE</scope>
    <source>
        <strain evidence="4">NRIC 0535</strain>
    </source>
</reference>
<dbReference type="Proteomes" id="UP001062776">
    <property type="component" value="Unassembled WGS sequence"/>
</dbReference>
<dbReference type="InterPro" id="IPR036291">
    <property type="entry name" value="NAD(P)-bd_dom_sf"/>
</dbReference>
<protein>
    <submittedName>
        <fullName evidence="4">D-isomer specific 2-hydroxyacid dehydrogenase NAD-binding protein</fullName>
    </submittedName>
</protein>
<keyword evidence="5" id="KW-1185">Reference proteome</keyword>
<dbReference type="PANTHER" id="PTHR43333">
    <property type="entry name" value="2-HACID_DH_C DOMAIN-CONTAINING PROTEIN"/>
    <property type="match status" value="1"/>
</dbReference>
<gene>
    <name evidence="4" type="ORF">AA0535_0283</name>
</gene>
<evidence type="ECO:0000259" key="3">
    <source>
        <dbReference type="Pfam" id="PF02826"/>
    </source>
</evidence>
<accession>A0ABQ0PWT8</accession>
<evidence type="ECO:0000256" key="1">
    <source>
        <dbReference type="ARBA" id="ARBA00023002"/>
    </source>
</evidence>
<evidence type="ECO:0000256" key="2">
    <source>
        <dbReference type="ARBA" id="ARBA00023027"/>
    </source>
</evidence>
<keyword evidence="2" id="KW-0520">NAD</keyword>
<name>A0ABQ0PWT8_9PROT</name>
<sequence length="338" mass="35668">MSQVLERVAPAAASEAKPVKILNQIGLDLTNAVALPPQAVFRSASREETPWQVGDATILVTGPSSAWRGAPATPPQGWPFNLEWVQIASSGVDGFPDWLFDVPQVTTGRGVTAEAIADYVLAAILDDVKNLPLRQAHGPEDYASPDVLKPLGTLDGKVLGLAGFGAIGGAVAKRAKAFGLELRVCRKSRQAELPGIASVDSLPDLLAASDIVVLALPLDDETRFCVDQRALSRANPGLHLINVARGGLIDQEALIEALSSGIVRLATLDVTEPEPLPAGHAFYSHPSIRLTPHIAWSGGQGREPLAALIAGNIRSFLAGEPLVNCIESPSRIPEQSRL</sequence>
<dbReference type="Pfam" id="PF02826">
    <property type="entry name" value="2-Hacid_dh_C"/>
    <property type="match status" value="1"/>
</dbReference>
<organism evidence="4 5">
    <name type="scientific">Asaia krungthepensis NRIC 0535</name>
    <dbReference type="NCBI Taxonomy" id="1307925"/>
    <lineage>
        <taxon>Bacteria</taxon>
        <taxon>Pseudomonadati</taxon>
        <taxon>Pseudomonadota</taxon>
        <taxon>Alphaproteobacteria</taxon>
        <taxon>Acetobacterales</taxon>
        <taxon>Acetobacteraceae</taxon>
        <taxon>Asaia</taxon>
    </lineage>
</organism>
<evidence type="ECO:0000313" key="4">
    <source>
        <dbReference type="EMBL" id="GBQ83594.1"/>
    </source>
</evidence>
<evidence type="ECO:0000313" key="5">
    <source>
        <dbReference type="Proteomes" id="UP001062776"/>
    </source>
</evidence>
<dbReference type="PANTHER" id="PTHR43333:SF1">
    <property type="entry name" value="D-ISOMER SPECIFIC 2-HYDROXYACID DEHYDROGENASE NAD-BINDING DOMAIN-CONTAINING PROTEIN"/>
    <property type="match status" value="1"/>
</dbReference>
<feature type="domain" description="D-isomer specific 2-hydroxyacid dehydrogenase NAD-binding" evidence="3">
    <location>
        <begin position="152"/>
        <end position="295"/>
    </location>
</feature>
<comment type="caution">
    <text evidence="4">The sequence shown here is derived from an EMBL/GenBank/DDBJ whole genome shotgun (WGS) entry which is preliminary data.</text>
</comment>
<keyword evidence="1" id="KW-0560">Oxidoreductase</keyword>
<proteinExistence type="predicted"/>
<dbReference type="EMBL" id="BAPV01000003">
    <property type="protein sequence ID" value="GBQ83594.1"/>
    <property type="molecule type" value="Genomic_DNA"/>
</dbReference>